<dbReference type="EMBL" id="BARW01029086">
    <property type="protein sequence ID" value="GAJ05583.1"/>
    <property type="molecule type" value="Genomic_DNA"/>
</dbReference>
<sequence>MAIDKMAELMKEKEASVIDISKTRAKTETLKAQLSRQSEAIVSSSAISENPQIEVLKRALSDLELELAGMLTEKRPEHPDVVAIERKLKKAKEELRKEMGVFQELSKDLQDLEREFAALKAHLKSINVDIDKHMSLLYAIPEKTFRESQLELKYEVNQ</sequence>
<reference evidence="2" key="1">
    <citation type="journal article" date="2014" name="Front. Microbiol.">
        <title>High frequency of phylogenetically diverse reductive dehalogenase-homologous genes in deep subseafloor sedimentary metagenomes.</title>
        <authorList>
            <person name="Kawai M."/>
            <person name="Futagami T."/>
            <person name="Toyoda A."/>
            <person name="Takaki Y."/>
            <person name="Nishi S."/>
            <person name="Hori S."/>
            <person name="Arai W."/>
            <person name="Tsubouchi T."/>
            <person name="Morono Y."/>
            <person name="Uchiyama I."/>
            <person name="Ito T."/>
            <person name="Fujiyama A."/>
            <person name="Inagaki F."/>
            <person name="Takami H."/>
        </authorList>
    </citation>
    <scope>NUCLEOTIDE SEQUENCE</scope>
    <source>
        <strain evidence="2">Expedition CK06-06</strain>
    </source>
</reference>
<gene>
    <name evidence="2" type="ORF">S12H4_46815</name>
</gene>
<evidence type="ECO:0000256" key="1">
    <source>
        <dbReference type="SAM" id="Coils"/>
    </source>
</evidence>
<keyword evidence="1" id="KW-0175">Coiled coil</keyword>
<accession>X1TJT9</accession>
<name>X1TJT9_9ZZZZ</name>
<feature type="coiled-coil region" evidence="1">
    <location>
        <begin position="53"/>
        <end position="129"/>
    </location>
</feature>
<feature type="non-terminal residue" evidence="2">
    <location>
        <position position="158"/>
    </location>
</feature>
<proteinExistence type="predicted"/>
<comment type="caution">
    <text evidence="2">The sequence shown here is derived from an EMBL/GenBank/DDBJ whole genome shotgun (WGS) entry which is preliminary data.</text>
</comment>
<protein>
    <submittedName>
        <fullName evidence="2">Uncharacterized protein</fullName>
    </submittedName>
</protein>
<evidence type="ECO:0000313" key="2">
    <source>
        <dbReference type="EMBL" id="GAJ05583.1"/>
    </source>
</evidence>
<dbReference type="AlphaFoldDB" id="X1TJT9"/>
<organism evidence="2">
    <name type="scientific">marine sediment metagenome</name>
    <dbReference type="NCBI Taxonomy" id="412755"/>
    <lineage>
        <taxon>unclassified sequences</taxon>
        <taxon>metagenomes</taxon>
        <taxon>ecological metagenomes</taxon>
    </lineage>
</organism>